<proteinExistence type="inferred from homology"/>
<feature type="transmembrane region" description="Helical" evidence="10">
    <location>
        <begin position="343"/>
        <end position="374"/>
    </location>
</feature>
<comment type="subcellular location">
    <subcellularLocation>
        <location evidence="1">Membrane</location>
        <topology evidence="1">Multi-pass membrane protein</topology>
    </subcellularLocation>
</comment>
<dbReference type="Proteomes" id="UP001451606">
    <property type="component" value="Chromosome"/>
</dbReference>
<keyword evidence="5 10" id="KW-1133">Transmembrane helix</keyword>
<dbReference type="KEGG" id="omr:OXIME_001568"/>
<evidence type="ECO:0000256" key="4">
    <source>
        <dbReference type="ARBA" id="ARBA00022692"/>
    </source>
</evidence>
<gene>
    <name evidence="12" type="ORF">OXIME_001568</name>
</gene>
<name>A0AAX4NHP2_9ARCH</name>
<evidence type="ECO:0000256" key="7">
    <source>
        <dbReference type="ARBA" id="ARBA00023136"/>
    </source>
</evidence>
<dbReference type="InterPro" id="IPR002490">
    <property type="entry name" value="V-ATPase_116kDa_su"/>
</dbReference>
<evidence type="ECO:0000256" key="10">
    <source>
        <dbReference type="RuleBase" id="RU361189"/>
    </source>
</evidence>
<keyword evidence="11" id="KW-0175">Coiled coil</keyword>
<dbReference type="GO" id="GO:0046961">
    <property type="term" value="F:proton-transporting ATPase activity, rotational mechanism"/>
    <property type="evidence" value="ECO:0007669"/>
    <property type="project" value="InterPro"/>
</dbReference>
<sequence>MVLYPEKMSKVRIIGSNSKKHFIISSIHDAGFLQLEPVDPDIEKILDRGVSGDQYRKLSTLLQRFRSYEMVLPPIEVKSRMENVPLDILMEEAEKINISSDLESLKDSETDIQGELKEISMRLHVLDLIEGLNYDLSIYNNSFITSYVAIAKEEKILPEMIKQRIPEASIFPLPSGNYIVSIPENLESEFGKAATDQSFDLLHIPVMSGSPAEYRSMLMDKKNKAEEALRAVRNDLMDMSRTYYERVVQYREALEIEARKMEVSEKLPSTKNVFVMEGWVPARRVDKLKKVVESTSAGASLVSMVETSEEPPTLFNNPRRFRLFEFFVRFYSLPQSTEFDPTLIFGIIFPIFFGIMVGDWGYGLIILFGAMWLVKRIDHPRANSHIPKKLSAFALTVLGKNPLRVLGKTLIPGSILAIIVGLMFNNFFGFPVLPVTLFQTSTGFSGTHIGAFPPTPIVIFHVSLVIPKLLLLSGYIGLAMVTFGLVLGFINEARRGHRKGSVGKIGWILLAWGIAIVGLNLIHHDTSLNPAVSLSTPIAVGMIIAGLIVILITEKGRGAMEIPSIISHVLSYTRILGILLASVVLAQVVDLIFMKGVDKSPLLAVVGIIILILGQFFNLVIAVFEPGIQGARLLYVEFFSKFYNGNGKYFRPFRSVRKYTVENQDK</sequence>
<keyword evidence="13" id="KW-1185">Reference proteome</keyword>
<evidence type="ECO:0000256" key="5">
    <source>
        <dbReference type="ARBA" id="ARBA00022989"/>
    </source>
</evidence>
<comment type="similarity">
    <text evidence="2 10">Belongs to the V-ATPase 116 kDa subunit family.</text>
</comment>
<evidence type="ECO:0000256" key="1">
    <source>
        <dbReference type="ARBA" id="ARBA00004141"/>
    </source>
</evidence>
<dbReference type="EMBL" id="CP133772">
    <property type="protein sequence ID" value="WYY00975.1"/>
    <property type="molecule type" value="Genomic_DNA"/>
</dbReference>
<dbReference type="GO" id="GO:0016471">
    <property type="term" value="C:vacuolar proton-transporting V-type ATPase complex"/>
    <property type="evidence" value="ECO:0007669"/>
    <property type="project" value="TreeGrafter"/>
</dbReference>
<dbReference type="Pfam" id="PF01496">
    <property type="entry name" value="V_ATPase_I"/>
    <property type="match status" value="1"/>
</dbReference>
<dbReference type="PANTHER" id="PTHR11629:SF63">
    <property type="entry name" value="V-TYPE PROTON ATPASE SUBUNIT A"/>
    <property type="match status" value="1"/>
</dbReference>
<evidence type="ECO:0000256" key="11">
    <source>
        <dbReference type="SAM" id="Coils"/>
    </source>
</evidence>
<keyword evidence="7 10" id="KW-0472">Membrane</keyword>
<evidence type="ECO:0000256" key="2">
    <source>
        <dbReference type="ARBA" id="ARBA00009904"/>
    </source>
</evidence>
<comment type="function">
    <text evidence="8">Component of the A-type ATP synthase that produces ATP from ADP in the presence of a proton gradient across the membrane.</text>
</comment>
<evidence type="ECO:0000313" key="12">
    <source>
        <dbReference type="EMBL" id="WYY00975.1"/>
    </source>
</evidence>
<keyword evidence="6 10" id="KW-0406">Ion transport</keyword>
<dbReference type="PANTHER" id="PTHR11629">
    <property type="entry name" value="VACUOLAR PROTON ATPASES"/>
    <property type="match status" value="1"/>
</dbReference>
<feature type="transmembrane region" description="Helical" evidence="10">
    <location>
        <begin position="410"/>
        <end position="428"/>
    </location>
</feature>
<feature type="transmembrane region" description="Helical" evidence="10">
    <location>
        <begin position="534"/>
        <end position="553"/>
    </location>
</feature>
<dbReference type="RefSeq" id="WP_393971298.1">
    <property type="nucleotide sequence ID" value="NZ_CP133772.1"/>
</dbReference>
<evidence type="ECO:0000256" key="8">
    <source>
        <dbReference type="ARBA" id="ARBA00059506"/>
    </source>
</evidence>
<dbReference type="GeneID" id="95968306"/>
<organism evidence="12 13">
    <name type="scientific">Oxyplasma meridianum</name>
    <dbReference type="NCBI Taxonomy" id="3073602"/>
    <lineage>
        <taxon>Archaea</taxon>
        <taxon>Methanobacteriati</taxon>
        <taxon>Thermoplasmatota</taxon>
        <taxon>Thermoplasmata</taxon>
        <taxon>Thermoplasmatales</taxon>
        <taxon>Thermoplasmataceae</taxon>
        <taxon>Oxyplasma</taxon>
    </lineage>
</organism>
<feature type="transmembrane region" description="Helical" evidence="10">
    <location>
        <begin position="565"/>
        <end position="589"/>
    </location>
</feature>
<feature type="coiled-coil region" evidence="11">
    <location>
        <begin position="215"/>
        <end position="242"/>
    </location>
</feature>
<dbReference type="GO" id="GO:0051117">
    <property type="term" value="F:ATPase binding"/>
    <property type="evidence" value="ECO:0007669"/>
    <property type="project" value="TreeGrafter"/>
</dbReference>
<feature type="transmembrane region" description="Helical" evidence="10">
    <location>
        <begin position="601"/>
        <end position="624"/>
    </location>
</feature>
<dbReference type="GO" id="GO:0033179">
    <property type="term" value="C:proton-transporting V-type ATPase, V0 domain"/>
    <property type="evidence" value="ECO:0007669"/>
    <property type="project" value="InterPro"/>
</dbReference>
<protein>
    <recommendedName>
        <fullName evidence="9 10">A-type ATP synthase subunit I</fullName>
    </recommendedName>
</protein>
<reference evidence="12 13" key="1">
    <citation type="submission" date="2023-09" db="EMBL/GenBank/DDBJ databases">
        <authorList>
            <person name="Golyshina O.V."/>
            <person name="Lunev E.A."/>
            <person name="Bargiela R."/>
            <person name="Gaines M.C."/>
            <person name="Daum B."/>
            <person name="Bale N.J."/>
            <person name="Koenen M."/>
            <person name="Sinninghe Damst J.S."/>
            <person name="Yakimov M."/>
            <person name="Golyshin P.N."/>
        </authorList>
    </citation>
    <scope>NUCLEOTIDE SEQUENCE [LARGE SCALE GENOMIC DNA]</scope>
    <source>
        <strain evidence="12 13">M1</strain>
    </source>
</reference>
<evidence type="ECO:0000256" key="9">
    <source>
        <dbReference type="ARBA" id="ARBA00068671"/>
    </source>
</evidence>
<evidence type="ECO:0000313" key="13">
    <source>
        <dbReference type="Proteomes" id="UP001451606"/>
    </source>
</evidence>
<feature type="transmembrane region" description="Helical" evidence="10">
    <location>
        <begin position="502"/>
        <end position="522"/>
    </location>
</feature>
<keyword evidence="3 10" id="KW-0813">Transport</keyword>
<accession>A0AAX4NHP2</accession>
<dbReference type="AlphaFoldDB" id="A0AAX4NHP2"/>
<evidence type="ECO:0000256" key="6">
    <source>
        <dbReference type="ARBA" id="ARBA00023065"/>
    </source>
</evidence>
<dbReference type="GO" id="GO:0007035">
    <property type="term" value="P:vacuolar acidification"/>
    <property type="evidence" value="ECO:0007669"/>
    <property type="project" value="TreeGrafter"/>
</dbReference>
<feature type="transmembrane region" description="Helical" evidence="10">
    <location>
        <begin position="469"/>
        <end position="490"/>
    </location>
</feature>
<evidence type="ECO:0000256" key="3">
    <source>
        <dbReference type="ARBA" id="ARBA00022448"/>
    </source>
</evidence>
<keyword evidence="4 10" id="KW-0812">Transmembrane</keyword>